<evidence type="ECO:0000256" key="8">
    <source>
        <dbReference type="SAM" id="SignalP"/>
    </source>
</evidence>
<dbReference type="InterPro" id="IPR051773">
    <property type="entry name" value="XK-related_adapter"/>
</dbReference>
<evidence type="ECO:0000313" key="10">
    <source>
        <dbReference type="Proteomes" id="UP000011080"/>
    </source>
</evidence>
<comment type="subcellular location">
    <subcellularLocation>
        <location evidence="1 6">Membrane</location>
        <topology evidence="1 6">Multi-pass membrane protein</topology>
    </subcellularLocation>
</comment>
<evidence type="ECO:0000313" key="9">
    <source>
        <dbReference type="EMBL" id="ELR60936.1"/>
    </source>
</evidence>
<reference evidence="9 10" key="1">
    <citation type="journal article" date="2012" name="Nat. Genet.">
        <title>The yak genome and adaptation to life at high altitude.</title>
        <authorList>
            <person name="Qiu Q."/>
            <person name="Zhang G."/>
            <person name="Ma T."/>
            <person name="Qian W."/>
            <person name="Wang J."/>
            <person name="Ye Z."/>
            <person name="Cao C."/>
            <person name="Hu Q."/>
            <person name="Kim J."/>
            <person name="Larkin D.M."/>
            <person name="Auvil L."/>
            <person name="Capitanu B."/>
            <person name="Ma J."/>
            <person name="Lewin H.A."/>
            <person name="Qian X."/>
            <person name="Lang Y."/>
            <person name="Zhou R."/>
            <person name="Wang L."/>
            <person name="Wang K."/>
            <person name="Xia J."/>
            <person name="Liao S."/>
            <person name="Pan S."/>
            <person name="Lu X."/>
            <person name="Hou H."/>
            <person name="Wang Y."/>
            <person name="Zang X."/>
            <person name="Yin Y."/>
            <person name="Ma H."/>
            <person name="Zhang J."/>
            <person name="Wang Z."/>
            <person name="Zhang Y."/>
            <person name="Zhang D."/>
            <person name="Yonezawa T."/>
            <person name="Hasegawa M."/>
            <person name="Zhong Y."/>
            <person name="Liu W."/>
            <person name="Zhang Y."/>
            <person name="Huang Z."/>
            <person name="Zhang S."/>
            <person name="Long R."/>
            <person name="Yang H."/>
            <person name="Wang J."/>
            <person name="Lenstra J.A."/>
            <person name="Cooper D.N."/>
            <person name="Wu Y."/>
            <person name="Wang J."/>
            <person name="Shi P."/>
            <person name="Wang J."/>
            <person name="Liu J."/>
        </authorList>
    </citation>
    <scope>NUCLEOTIDE SEQUENCE [LARGE SCALE GENOMIC DNA]</scope>
    <source>
        <strain evidence="10">yakQH1</strain>
    </source>
</reference>
<evidence type="ECO:0000256" key="3">
    <source>
        <dbReference type="ARBA" id="ARBA00022692"/>
    </source>
</evidence>
<feature type="signal peptide" evidence="8">
    <location>
        <begin position="1"/>
        <end position="20"/>
    </location>
</feature>
<comment type="similarity">
    <text evidence="2 6">Belongs to the XK family.</text>
</comment>
<dbReference type="Pfam" id="PF09815">
    <property type="entry name" value="XK-related"/>
    <property type="match status" value="1"/>
</dbReference>
<feature type="transmembrane region" description="Helical" evidence="6">
    <location>
        <begin position="363"/>
        <end position="386"/>
    </location>
</feature>
<evidence type="ECO:0000256" key="7">
    <source>
        <dbReference type="SAM" id="MobiDB-lite"/>
    </source>
</evidence>
<dbReference type="Proteomes" id="UP000011080">
    <property type="component" value="Unassembled WGS sequence"/>
</dbReference>
<organism evidence="9 10">
    <name type="scientific">Bos mutus</name>
    <name type="common">wild yak</name>
    <dbReference type="NCBI Taxonomy" id="72004"/>
    <lineage>
        <taxon>Eukaryota</taxon>
        <taxon>Metazoa</taxon>
        <taxon>Chordata</taxon>
        <taxon>Craniata</taxon>
        <taxon>Vertebrata</taxon>
        <taxon>Euteleostomi</taxon>
        <taxon>Mammalia</taxon>
        <taxon>Eutheria</taxon>
        <taxon>Laurasiatheria</taxon>
        <taxon>Artiodactyla</taxon>
        <taxon>Ruminantia</taxon>
        <taxon>Pecora</taxon>
        <taxon>Bovidae</taxon>
        <taxon>Bovinae</taxon>
        <taxon>Bos</taxon>
    </lineage>
</organism>
<keyword evidence="4 6" id="KW-1133">Transmembrane helix</keyword>
<keyword evidence="3 6" id="KW-0812">Transmembrane</keyword>
<name>L8IWU9_9CETA</name>
<evidence type="ECO:0000256" key="5">
    <source>
        <dbReference type="ARBA" id="ARBA00023136"/>
    </source>
</evidence>
<sequence>MKFPGSVLASVFLFVAETSAALIVDVQCYMLQLYNMVIHNFKGNAPFIVIIKYWLYSPCYTVYSCKTYLLLERQKGRKQRSCLPLMIMTCWFVSRCFEVFCIYCQSNHIEEPYVSITKKRQIPKNGHSEEIEKEVGQAEGKLFTHRSAFSRASVIQAFLGSAPQLTLQLYISVLQQDVSIGRCLFMVLSLLSIVYGALRCNILAIKIKYDEYDVKVKPLAYVCIFLWRSFEIVTRVIVLVLFTSVLKAWVVIDILINFLGFLFYPWILFWCSGSPFPENFEKAFSRLGTTIVLCFLTLLYAGINMFCWSAVQLKINNPDLISKSQNWYRLLVYYMVRFIENAFLLLMWYLYKTDIYMYVCAPLLMLQLLIGYCTAILFMVVFYQFFHPCKKLFSPNASESFQEWLKCACCNRRRRESCESAENTDLRSPTDREETPSSSKISSMPSQILNTDELSSA</sequence>
<feature type="transmembrane region" description="Helical" evidence="6">
    <location>
        <begin position="331"/>
        <end position="351"/>
    </location>
</feature>
<dbReference type="GO" id="GO:0005886">
    <property type="term" value="C:plasma membrane"/>
    <property type="evidence" value="ECO:0007669"/>
    <property type="project" value="UniProtKB-ARBA"/>
</dbReference>
<feature type="transmembrane region" description="Helical" evidence="6">
    <location>
        <begin position="179"/>
        <end position="198"/>
    </location>
</feature>
<evidence type="ECO:0000256" key="2">
    <source>
        <dbReference type="ARBA" id="ARBA00008789"/>
    </source>
</evidence>
<feature type="transmembrane region" description="Helical" evidence="6">
    <location>
        <begin position="45"/>
        <end position="71"/>
    </location>
</feature>
<feature type="compositionally biased region" description="Polar residues" evidence="7">
    <location>
        <begin position="447"/>
        <end position="457"/>
    </location>
</feature>
<evidence type="ECO:0000256" key="1">
    <source>
        <dbReference type="ARBA" id="ARBA00004141"/>
    </source>
</evidence>
<feature type="region of interest" description="Disordered" evidence="7">
    <location>
        <begin position="417"/>
        <end position="457"/>
    </location>
</feature>
<feature type="compositionally biased region" description="Basic and acidic residues" evidence="7">
    <location>
        <begin position="424"/>
        <end position="435"/>
    </location>
</feature>
<proteinExistence type="inferred from homology"/>
<dbReference type="PANTHER" id="PTHR14297">
    <property type="entry name" value="MEMBRANE TRANSPORT PROTEIN XK FAMILY MEMBER"/>
    <property type="match status" value="1"/>
</dbReference>
<feature type="transmembrane region" description="Helical" evidence="6">
    <location>
        <begin position="248"/>
        <end position="269"/>
    </location>
</feature>
<protein>
    <recommendedName>
        <fullName evidence="6">XK-related protein</fullName>
    </recommendedName>
</protein>
<accession>L8IWU9</accession>
<dbReference type="STRING" id="72004.ENSBMUP00000013928"/>
<feature type="compositionally biased region" description="Low complexity" evidence="7">
    <location>
        <begin position="437"/>
        <end position="446"/>
    </location>
</feature>
<feature type="chain" id="PRO_5003992716" description="XK-related protein" evidence="8">
    <location>
        <begin position="21"/>
        <end position="457"/>
    </location>
</feature>
<dbReference type="InterPro" id="IPR018629">
    <property type="entry name" value="XK-rel"/>
</dbReference>
<dbReference type="PANTHER" id="PTHR14297:SF8">
    <property type="entry name" value="ENDOPLASMIC RETICULUM MEMBRANE ADAPTER PROTEIN XK"/>
    <property type="match status" value="1"/>
</dbReference>
<gene>
    <name evidence="9" type="ORF">M91_17190</name>
</gene>
<feature type="transmembrane region" description="Helical" evidence="6">
    <location>
        <begin position="290"/>
        <end position="311"/>
    </location>
</feature>
<feature type="transmembrane region" description="Helical" evidence="6">
    <location>
        <begin position="219"/>
        <end position="242"/>
    </location>
</feature>
<evidence type="ECO:0000256" key="6">
    <source>
        <dbReference type="RuleBase" id="RU910716"/>
    </source>
</evidence>
<keyword evidence="5 6" id="KW-0472">Membrane</keyword>
<keyword evidence="8" id="KW-0732">Signal</keyword>
<evidence type="ECO:0000256" key="4">
    <source>
        <dbReference type="ARBA" id="ARBA00022989"/>
    </source>
</evidence>
<dbReference type="AlphaFoldDB" id="L8IWU9"/>
<dbReference type="EMBL" id="JH880514">
    <property type="protein sequence ID" value="ELR60936.1"/>
    <property type="molecule type" value="Genomic_DNA"/>
</dbReference>